<feature type="region of interest" description="Disordered" evidence="3">
    <location>
        <begin position="138"/>
        <end position="158"/>
    </location>
</feature>
<keyword evidence="2" id="KW-0802">TPR repeat</keyword>
<feature type="compositionally biased region" description="Basic and acidic residues" evidence="3">
    <location>
        <begin position="369"/>
        <end position="382"/>
    </location>
</feature>
<sequence>MADALCGPSNALQNFQKHTTIDRTLQQDRLISRQSPSQGFRSGPGHNVGILDPEFEAFQAGHLGPPQPDFHHLPPHPSQAAPPPQFATPPPQVAGWASDFQRLHVSSPLPPTLQQNQQYRPQASASAWHQDFLTQQAPTAGPQTYQRPTRNTFGGNGYSMGGYAAQNFNQPQFGVPMHSQDMSVAQGKQRAQENAPQFDEAAFERAFEQAQAEILAEQEPISLHQSVTESKSISLPRETDPILLRIAEKRYPVYLSIKLQSLLRLKSEDALIYLPELENLEENGSLFNDLSEARWCLGALKNVLDADVVEDAKSRSSSLIEKINARLMSMYPLNALNSPLTDRNIWDDLKDAGYTVERPIQEPVQEEPQQEKKEQNQHHNDDDAMAETAARLLDSVADNTSDKFRQSTFLELMRRLRDREVRVEGDKVVETNGSAANPLPEAAARIPPHEQDADLGRSGVLGRDPGDAMHGREPDLGESRAFQ</sequence>
<dbReference type="GO" id="GO:0005052">
    <property type="term" value="F:peroxisome matrix targeting signal-1 binding"/>
    <property type="evidence" value="ECO:0007669"/>
    <property type="project" value="TreeGrafter"/>
</dbReference>
<evidence type="ECO:0000313" key="5">
    <source>
        <dbReference type="Proteomes" id="UP000250140"/>
    </source>
</evidence>
<feature type="compositionally biased region" description="Pro residues" evidence="3">
    <location>
        <begin position="75"/>
        <end position="92"/>
    </location>
</feature>
<dbReference type="InterPro" id="IPR024111">
    <property type="entry name" value="PEX5/PEX5L"/>
</dbReference>
<keyword evidence="1" id="KW-0677">Repeat</keyword>
<dbReference type="Proteomes" id="UP000250140">
    <property type="component" value="Unassembled WGS sequence"/>
</dbReference>
<dbReference type="PANTHER" id="PTHR10130">
    <property type="entry name" value="PEROXISOMAL TARGETING SIGNAL 1 RECEPTOR PEX5"/>
    <property type="match status" value="1"/>
</dbReference>
<proteinExistence type="predicted"/>
<protein>
    <submittedName>
        <fullName evidence="4">Uncharacterized protein</fullName>
    </submittedName>
</protein>
<dbReference type="PANTHER" id="PTHR10130:SF4">
    <property type="entry name" value="MICROBODY (PEROXISOME) BIOGENESIS PROTEIN PEROXIN 20 (EUROFUNG)"/>
    <property type="match status" value="1"/>
</dbReference>
<dbReference type="GO" id="GO:0005829">
    <property type="term" value="C:cytosol"/>
    <property type="evidence" value="ECO:0007669"/>
    <property type="project" value="TreeGrafter"/>
</dbReference>
<name>A0A8E2EMA9_9PEZI</name>
<organism evidence="4 5">
    <name type="scientific">Glonium stellatum</name>
    <dbReference type="NCBI Taxonomy" id="574774"/>
    <lineage>
        <taxon>Eukaryota</taxon>
        <taxon>Fungi</taxon>
        <taxon>Dikarya</taxon>
        <taxon>Ascomycota</taxon>
        <taxon>Pezizomycotina</taxon>
        <taxon>Dothideomycetes</taxon>
        <taxon>Pleosporomycetidae</taxon>
        <taxon>Gloniales</taxon>
        <taxon>Gloniaceae</taxon>
        <taxon>Glonium</taxon>
    </lineage>
</organism>
<accession>A0A8E2EMA9</accession>
<feature type="compositionally biased region" description="Polar residues" evidence="3">
    <location>
        <begin position="138"/>
        <end position="153"/>
    </location>
</feature>
<keyword evidence="5" id="KW-1185">Reference proteome</keyword>
<dbReference type="AlphaFoldDB" id="A0A8E2EMA9"/>
<evidence type="ECO:0000256" key="1">
    <source>
        <dbReference type="ARBA" id="ARBA00022737"/>
    </source>
</evidence>
<dbReference type="OrthoDB" id="5407351at2759"/>
<feature type="compositionally biased region" description="Polar residues" evidence="3">
    <location>
        <begin position="112"/>
        <end position="126"/>
    </location>
</feature>
<dbReference type="GO" id="GO:0005778">
    <property type="term" value="C:peroxisomal membrane"/>
    <property type="evidence" value="ECO:0007669"/>
    <property type="project" value="TreeGrafter"/>
</dbReference>
<feature type="region of interest" description="Disordered" evidence="3">
    <location>
        <begin position="360"/>
        <end position="382"/>
    </location>
</feature>
<dbReference type="GO" id="GO:0016560">
    <property type="term" value="P:protein import into peroxisome matrix, docking"/>
    <property type="evidence" value="ECO:0007669"/>
    <property type="project" value="TreeGrafter"/>
</dbReference>
<evidence type="ECO:0000256" key="3">
    <source>
        <dbReference type="SAM" id="MobiDB-lite"/>
    </source>
</evidence>
<feature type="region of interest" description="Disordered" evidence="3">
    <location>
        <begin position="59"/>
        <end position="94"/>
    </location>
</feature>
<gene>
    <name evidence="4" type="ORF">AOQ84DRAFT_350895</name>
</gene>
<feature type="compositionally biased region" description="Basic and acidic residues" evidence="3">
    <location>
        <begin position="464"/>
        <end position="483"/>
    </location>
</feature>
<evidence type="ECO:0000256" key="2">
    <source>
        <dbReference type="ARBA" id="ARBA00022803"/>
    </source>
</evidence>
<feature type="region of interest" description="Disordered" evidence="3">
    <location>
        <begin position="427"/>
        <end position="483"/>
    </location>
</feature>
<evidence type="ECO:0000313" key="4">
    <source>
        <dbReference type="EMBL" id="OCL01284.1"/>
    </source>
</evidence>
<reference evidence="4 5" key="1">
    <citation type="journal article" date="2016" name="Nat. Commun.">
        <title>Ectomycorrhizal ecology is imprinted in the genome of the dominant symbiotic fungus Cenococcum geophilum.</title>
        <authorList>
            <consortium name="DOE Joint Genome Institute"/>
            <person name="Peter M."/>
            <person name="Kohler A."/>
            <person name="Ohm R.A."/>
            <person name="Kuo A."/>
            <person name="Krutzmann J."/>
            <person name="Morin E."/>
            <person name="Arend M."/>
            <person name="Barry K.W."/>
            <person name="Binder M."/>
            <person name="Choi C."/>
            <person name="Clum A."/>
            <person name="Copeland A."/>
            <person name="Grisel N."/>
            <person name="Haridas S."/>
            <person name="Kipfer T."/>
            <person name="LaButti K."/>
            <person name="Lindquist E."/>
            <person name="Lipzen A."/>
            <person name="Maire R."/>
            <person name="Meier B."/>
            <person name="Mihaltcheva S."/>
            <person name="Molinier V."/>
            <person name="Murat C."/>
            <person name="Poggeler S."/>
            <person name="Quandt C.A."/>
            <person name="Sperisen C."/>
            <person name="Tritt A."/>
            <person name="Tisserant E."/>
            <person name="Crous P.W."/>
            <person name="Henrissat B."/>
            <person name="Nehls U."/>
            <person name="Egli S."/>
            <person name="Spatafora J.W."/>
            <person name="Grigoriev I.V."/>
            <person name="Martin F.M."/>
        </authorList>
    </citation>
    <scope>NUCLEOTIDE SEQUENCE [LARGE SCALE GENOMIC DNA]</scope>
    <source>
        <strain evidence="4 5">CBS 207.34</strain>
    </source>
</reference>
<feature type="region of interest" description="Disordered" evidence="3">
    <location>
        <begin position="106"/>
        <end position="126"/>
    </location>
</feature>
<dbReference type="EMBL" id="KV751158">
    <property type="protein sequence ID" value="OCL01284.1"/>
    <property type="molecule type" value="Genomic_DNA"/>
</dbReference>